<feature type="domain" description="VTT" evidence="8">
    <location>
        <begin position="28"/>
        <end position="152"/>
    </location>
</feature>
<dbReference type="InterPro" id="IPR051311">
    <property type="entry name" value="DedA_domain"/>
</dbReference>
<dbReference type="Pfam" id="PF09335">
    <property type="entry name" value="VTT_dom"/>
    <property type="match status" value="1"/>
</dbReference>
<accession>A0A0C2FJ27</accession>
<dbReference type="PANTHER" id="PTHR42709:SF6">
    <property type="entry name" value="UNDECAPRENYL PHOSPHATE TRANSPORTER A"/>
    <property type="match status" value="1"/>
</dbReference>
<keyword evidence="10" id="KW-1185">Reference proteome</keyword>
<evidence type="ECO:0000256" key="3">
    <source>
        <dbReference type="ARBA" id="ARBA00022475"/>
    </source>
</evidence>
<evidence type="ECO:0000256" key="7">
    <source>
        <dbReference type="SAM" id="Phobius"/>
    </source>
</evidence>
<evidence type="ECO:0000256" key="4">
    <source>
        <dbReference type="ARBA" id="ARBA00022692"/>
    </source>
</evidence>
<gene>
    <name evidence="9" type="ORF">LP52_08725</name>
</gene>
<reference evidence="10" key="1">
    <citation type="journal article" date="2015" name="Chem. Biol.">
        <title>Structure, bioactivity, and resistance mechanism of streptomonomicin, an unusual lasso Peptide from an understudied halophilic actinomycete.</title>
        <authorList>
            <person name="Metelev M."/>
            <person name="Tietz J.I."/>
            <person name="Melby J.O."/>
            <person name="Blair P.M."/>
            <person name="Zhu L."/>
            <person name="Livnat I."/>
            <person name="Severinov K."/>
            <person name="Mitchell D.A."/>
        </authorList>
    </citation>
    <scope>NUCLEOTIDE SEQUENCE [LARGE SCALE GENOMIC DNA]</scope>
    <source>
        <strain evidence="10">YIM 90003</strain>
    </source>
</reference>
<comment type="caution">
    <text evidence="9">The sequence shown here is derived from an EMBL/GenBank/DDBJ whole genome shotgun (WGS) entry which is preliminary data.</text>
</comment>
<name>A0A0C2FJ27_9ACTN</name>
<dbReference type="Proteomes" id="UP000031675">
    <property type="component" value="Unassembled WGS sequence"/>
</dbReference>
<keyword evidence="4 7" id="KW-0812">Transmembrane</keyword>
<evidence type="ECO:0000256" key="6">
    <source>
        <dbReference type="ARBA" id="ARBA00023136"/>
    </source>
</evidence>
<feature type="transmembrane region" description="Helical" evidence="7">
    <location>
        <begin position="133"/>
        <end position="158"/>
    </location>
</feature>
<evidence type="ECO:0000313" key="9">
    <source>
        <dbReference type="EMBL" id="KIH99269.1"/>
    </source>
</evidence>
<keyword evidence="6 7" id="KW-0472">Membrane</keyword>
<comment type="similarity">
    <text evidence="2">Belongs to the DedA family.</text>
</comment>
<sequence length="203" mass="21674">MGLDAAYGYLCVGLMTFAESAVLVGFLLPGEVSVVLGGVLAQIGPGSLPLMIAAAFTGSFTGDTFGFLLGRAVGDRVLRSTFAQRRAERIEAARKFMDDKGVWAIFLLRWTAFFRSAVPLLAGMSRISLARFLLYNAAGALVWAAVLATAGYLAGLSYAYVTDWITLLPLAVVAVMIAVVCLRLRASRAKRRAEPPAPARQPN</sequence>
<organism evidence="9 10">
    <name type="scientific">Streptomonospora alba</name>
    <dbReference type="NCBI Taxonomy" id="183763"/>
    <lineage>
        <taxon>Bacteria</taxon>
        <taxon>Bacillati</taxon>
        <taxon>Actinomycetota</taxon>
        <taxon>Actinomycetes</taxon>
        <taxon>Streptosporangiales</taxon>
        <taxon>Nocardiopsidaceae</taxon>
        <taxon>Streptomonospora</taxon>
    </lineage>
</organism>
<dbReference type="AlphaFoldDB" id="A0A0C2FJ27"/>
<comment type="subcellular location">
    <subcellularLocation>
        <location evidence="1">Cell membrane</location>
        <topology evidence="1">Multi-pass membrane protein</topology>
    </subcellularLocation>
</comment>
<proteinExistence type="inferred from homology"/>
<dbReference type="PANTHER" id="PTHR42709">
    <property type="entry name" value="ALKALINE PHOSPHATASE LIKE PROTEIN"/>
    <property type="match status" value="1"/>
</dbReference>
<feature type="transmembrane region" description="Helical" evidence="7">
    <location>
        <begin position="101"/>
        <end position="121"/>
    </location>
</feature>
<evidence type="ECO:0000313" key="10">
    <source>
        <dbReference type="Proteomes" id="UP000031675"/>
    </source>
</evidence>
<keyword evidence="5 7" id="KW-1133">Transmembrane helix</keyword>
<dbReference type="GO" id="GO:0005886">
    <property type="term" value="C:plasma membrane"/>
    <property type="evidence" value="ECO:0007669"/>
    <property type="project" value="UniProtKB-SubCell"/>
</dbReference>
<evidence type="ECO:0000259" key="8">
    <source>
        <dbReference type="Pfam" id="PF09335"/>
    </source>
</evidence>
<keyword evidence="3" id="KW-1003">Cell membrane</keyword>
<feature type="transmembrane region" description="Helical" evidence="7">
    <location>
        <begin position="6"/>
        <end position="28"/>
    </location>
</feature>
<dbReference type="EMBL" id="JROO01000014">
    <property type="protein sequence ID" value="KIH99269.1"/>
    <property type="molecule type" value="Genomic_DNA"/>
</dbReference>
<feature type="transmembrane region" description="Helical" evidence="7">
    <location>
        <begin position="164"/>
        <end position="182"/>
    </location>
</feature>
<evidence type="ECO:0000256" key="1">
    <source>
        <dbReference type="ARBA" id="ARBA00004651"/>
    </source>
</evidence>
<evidence type="ECO:0000256" key="5">
    <source>
        <dbReference type="ARBA" id="ARBA00022989"/>
    </source>
</evidence>
<feature type="transmembrane region" description="Helical" evidence="7">
    <location>
        <begin position="35"/>
        <end position="56"/>
    </location>
</feature>
<dbReference type="InterPro" id="IPR032816">
    <property type="entry name" value="VTT_dom"/>
</dbReference>
<evidence type="ECO:0000256" key="2">
    <source>
        <dbReference type="ARBA" id="ARBA00010792"/>
    </source>
</evidence>
<protein>
    <recommendedName>
        <fullName evidence="8">VTT domain-containing protein</fullName>
    </recommendedName>
</protein>